<feature type="transmembrane region" description="Helical" evidence="1">
    <location>
        <begin position="6"/>
        <end position="28"/>
    </location>
</feature>
<dbReference type="InterPro" id="IPR019074">
    <property type="entry name" value="YabQ"/>
</dbReference>
<sequence>MRIISFSYLQFFTFLNMILVGGIIGLIFDFYRVLKRKMIFSVYLSNLFDFLIFLIFTFIVFVRLIQLNGGQVRWYIFLGVIVGNIIYYFSISKIAVKNIMIMTDSSLKVYYKIKKIFLKILGYVKLIITKLK</sequence>
<comment type="caution">
    <text evidence="2">The sequence shown here is derived from an EMBL/GenBank/DDBJ whole genome shotgun (WGS) entry which is preliminary data.</text>
</comment>
<reference evidence="2" key="1">
    <citation type="submission" date="2021-01" db="EMBL/GenBank/DDBJ databases">
        <title>Genomic Encyclopedia of Type Strains, Phase IV (KMG-IV): sequencing the most valuable type-strain genomes for metagenomic binning, comparative biology and taxonomic classification.</title>
        <authorList>
            <person name="Goeker M."/>
        </authorList>
    </citation>
    <scope>NUCLEOTIDE SEQUENCE</scope>
    <source>
        <strain evidence="2">DSM 23230</strain>
    </source>
</reference>
<protein>
    <submittedName>
        <fullName evidence="2">Spore cortex biosynthesis protein YabQ</fullName>
    </submittedName>
</protein>
<evidence type="ECO:0000256" key="1">
    <source>
        <dbReference type="SAM" id="Phobius"/>
    </source>
</evidence>
<keyword evidence="1" id="KW-0472">Membrane</keyword>
<organism evidence="2 3">
    <name type="scientific">Halanaerobacter jeridensis</name>
    <dbReference type="NCBI Taxonomy" id="706427"/>
    <lineage>
        <taxon>Bacteria</taxon>
        <taxon>Bacillati</taxon>
        <taxon>Bacillota</taxon>
        <taxon>Clostridia</taxon>
        <taxon>Halanaerobiales</taxon>
        <taxon>Halobacteroidaceae</taxon>
        <taxon>Halanaerobacter</taxon>
    </lineage>
</organism>
<gene>
    <name evidence="2" type="ORF">JOC47_002035</name>
</gene>
<dbReference type="NCBIfam" id="TIGR02893">
    <property type="entry name" value="spore_yabQ"/>
    <property type="match status" value="1"/>
</dbReference>
<proteinExistence type="predicted"/>
<feature type="transmembrane region" description="Helical" evidence="1">
    <location>
        <begin position="40"/>
        <end position="62"/>
    </location>
</feature>
<keyword evidence="3" id="KW-1185">Reference proteome</keyword>
<dbReference type="RefSeq" id="WP_204701939.1">
    <property type="nucleotide sequence ID" value="NZ_JAFBDQ010000010.1"/>
</dbReference>
<dbReference type="Proteomes" id="UP000774000">
    <property type="component" value="Unassembled WGS sequence"/>
</dbReference>
<evidence type="ECO:0000313" key="3">
    <source>
        <dbReference type="Proteomes" id="UP000774000"/>
    </source>
</evidence>
<dbReference type="AlphaFoldDB" id="A0A939BMR1"/>
<accession>A0A939BMR1</accession>
<name>A0A939BMR1_9FIRM</name>
<feature type="transmembrane region" description="Helical" evidence="1">
    <location>
        <begin position="74"/>
        <end position="96"/>
    </location>
</feature>
<keyword evidence="1" id="KW-1133">Transmembrane helix</keyword>
<dbReference type="Pfam" id="PF09578">
    <property type="entry name" value="Spore_YabQ"/>
    <property type="match status" value="1"/>
</dbReference>
<evidence type="ECO:0000313" key="2">
    <source>
        <dbReference type="EMBL" id="MBM7557180.1"/>
    </source>
</evidence>
<dbReference type="EMBL" id="JAFBDQ010000010">
    <property type="protein sequence ID" value="MBM7557180.1"/>
    <property type="molecule type" value="Genomic_DNA"/>
</dbReference>
<keyword evidence="1" id="KW-0812">Transmembrane</keyword>